<keyword evidence="2 4" id="KW-0238">DNA-binding</keyword>
<dbReference type="InterPro" id="IPR036271">
    <property type="entry name" value="Tet_transcr_reg_TetR-rel_C_sf"/>
</dbReference>
<protein>
    <submittedName>
        <fullName evidence="6">TetR/AcrR family transcriptional regulator</fullName>
    </submittedName>
</protein>
<evidence type="ECO:0000259" key="5">
    <source>
        <dbReference type="PROSITE" id="PS50977"/>
    </source>
</evidence>
<organism evidence="6 7">
    <name type="scientific">Vagococcus intermedius</name>
    <dbReference type="NCBI Taxonomy" id="2991418"/>
    <lineage>
        <taxon>Bacteria</taxon>
        <taxon>Bacillati</taxon>
        <taxon>Bacillota</taxon>
        <taxon>Bacilli</taxon>
        <taxon>Lactobacillales</taxon>
        <taxon>Enterococcaceae</taxon>
        <taxon>Vagococcus</taxon>
    </lineage>
</organism>
<dbReference type="GO" id="GO:0000976">
    <property type="term" value="F:transcription cis-regulatory region binding"/>
    <property type="evidence" value="ECO:0007669"/>
    <property type="project" value="TreeGrafter"/>
</dbReference>
<dbReference type="PANTHER" id="PTHR30055:SF234">
    <property type="entry name" value="HTH-TYPE TRANSCRIPTIONAL REGULATOR BETI"/>
    <property type="match status" value="1"/>
</dbReference>
<dbReference type="InterPro" id="IPR009057">
    <property type="entry name" value="Homeodomain-like_sf"/>
</dbReference>
<gene>
    <name evidence="6" type="ORF">OL234_06695</name>
</gene>
<feature type="DNA-binding region" description="H-T-H motif" evidence="4">
    <location>
        <begin position="28"/>
        <end position="47"/>
    </location>
</feature>
<dbReference type="KEGG" id="vie:OL234_06695"/>
<dbReference type="Gene3D" id="1.10.357.10">
    <property type="entry name" value="Tetracycline Repressor, domain 2"/>
    <property type="match status" value="1"/>
</dbReference>
<dbReference type="AlphaFoldDB" id="A0AAF0CTQ2"/>
<accession>A0AAF0CTQ2</accession>
<evidence type="ECO:0000256" key="1">
    <source>
        <dbReference type="ARBA" id="ARBA00023015"/>
    </source>
</evidence>
<dbReference type="RefSeq" id="WP_275468473.1">
    <property type="nucleotide sequence ID" value="NZ_CP110232.1"/>
</dbReference>
<dbReference type="Pfam" id="PF00440">
    <property type="entry name" value="TetR_N"/>
    <property type="match status" value="1"/>
</dbReference>
<dbReference type="SUPFAM" id="SSF46689">
    <property type="entry name" value="Homeodomain-like"/>
    <property type="match status" value="1"/>
</dbReference>
<dbReference type="GO" id="GO:0003700">
    <property type="term" value="F:DNA-binding transcription factor activity"/>
    <property type="evidence" value="ECO:0007669"/>
    <property type="project" value="TreeGrafter"/>
</dbReference>
<proteinExistence type="predicted"/>
<dbReference type="InterPro" id="IPR050109">
    <property type="entry name" value="HTH-type_TetR-like_transc_reg"/>
</dbReference>
<evidence type="ECO:0000313" key="7">
    <source>
        <dbReference type="Proteomes" id="UP001179647"/>
    </source>
</evidence>
<dbReference type="SUPFAM" id="SSF48498">
    <property type="entry name" value="Tetracyclin repressor-like, C-terminal domain"/>
    <property type="match status" value="1"/>
</dbReference>
<evidence type="ECO:0000256" key="2">
    <source>
        <dbReference type="ARBA" id="ARBA00023125"/>
    </source>
</evidence>
<dbReference type="PANTHER" id="PTHR30055">
    <property type="entry name" value="HTH-TYPE TRANSCRIPTIONAL REGULATOR RUTR"/>
    <property type="match status" value="1"/>
</dbReference>
<keyword evidence="3" id="KW-0804">Transcription</keyword>
<keyword evidence="1" id="KW-0805">Transcription regulation</keyword>
<keyword evidence="7" id="KW-1185">Reference proteome</keyword>
<dbReference type="Pfam" id="PF17937">
    <property type="entry name" value="TetR_C_28"/>
    <property type="match status" value="1"/>
</dbReference>
<evidence type="ECO:0000256" key="4">
    <source>
        <dbReference type="PROSITE-ProRule" id="PRU00335"/>
    </source>
</evidence>
<dbReference type="EMBL" id="CP110232">
    <property type="protein sequence ID" value="WEG72671.1"/>
    <property type="molecule type" value="Genomic_DNA"/>
</dbReference>
<reference evidence="6" key="1">
    <citation type="submission" date="2022-10" db="EMBL/GenBank/DDBJ databases">
        <title>Vagococcus sp. isolated from poultry meat.</title>
        <authorList>
            <person name="Johansson P."/>
            <person name="Bjorkroth J."/>
        </authorList>
    </citation>
    <scope>NUCLEOTIDE SEQUENCE</scope>
    <source>
        <strain evidence="6">STAA11</strain>
    </source>
</reference>
<feature type="domain" description="HTH tetR-type" evidence="5">
    <location>
        <begin position="5"/>
        <end position="65"/>
    </location>
</feature>
<dbReference type="InterPro" id="IPR001647">
    <property type="entry name" value="HTH_TetR"/>
</dbReference>
<evidence type="ECO:0000313" key="6">
    <source>
        <dbReference type="EMBL" id="WEG72671.1"/>
    </source>
</evidence>
<sequence>MSKAELKKQHILRSANELLAKKGLMDITLDEVAAQAGLSKGGVTHYYPNKDLLLIELATMLDRDYLDKIENMAKKEEGQVGAWSRALIKVSDEDLTSDRAINNALVAAALASQKSDVATDSLEFMQKRAVTDGYDPVLGTIIRLAIDGLYYGELFKASSLEPKLREDLLERLISWTKENN</sequence>
<dbReference type="Proteomes" id="UP001179647">
    <property type="component" value="Chromosome"/>
</dbReference>
<evidence type="ECO:0000256" key="3">
    <source>
        <dbReference type="ARBA" id="ARBA00023163"/>
    </source>
</evidence>
<name>A0AAF0CTQ2_9ENTE</name>
<dbReference type="PRINTS" id="PR00455">
    <property type="entry name" value="HTHTETR"/>
</dbReference>
<dbReference type="InterPro" id="IPR041479">
    <property type="entry name" value="TetR_CgmR_C"/>
</dbReference>
<dbReference type="PROSITE" id="PS50977">
    <property type="entry name" value="HTH_TETR_2"/>
    <property type="match status" value="1"/>
</dbReference>